<accession>A0A5A8EHM3</accession>
<dbReference type="Proteomes" id="UP000322899">
    <property type="component" value="Unassembled WGS sequence"/>
</dbReference>
<sequence length="249" mass="27351">MRPSPKKFLRRGGGWGGKPTAAVAKEVKSASPAAALKPPPRAGATKPRYNPPNTRLRMMYDRGDLPCLIAKTGVRDKLAWSERINDLELTHFLPAFFDGLREEEEPYRFLAQASVSDVLEFGNPDQILGTIPLLIVPIKNALATRRHSVMCTTLKMLQKLIVADVDVAGGGLIGRALVPYYRQLLPVLAIFVNKSKNIGDAIDYSQRKGEDLGDLISDTLQLLETHGGDEALVNIQYLVPTYQSCMPAV</sequence>
<evidence type="ECO:0000313" key="2">
    <source>
        <dbReference type="EMBL" id="KAA0156715.1"/>
    </source>
</evidence>
<feature type="region of interest" description="Disordered" evidence="1">
    <location>
        <begin position="1"/>
        <end position="52"/>
    </location>
</feature>
<comment type="caution">
    <text evidence="3">The sequence shown here is derived from an EMBL/GenBank/DDBJ whole genome shotgun (WGS) entry which is preliminary data.</text>
</comment>
<dbReference type="OrthoDB" id="5954824at2759"/>
<proteinExistence type="predicted"/>
<evidence type="ECO:0000313" key="4">
    <source>
        <dbReference type="Proteomes" id="UP000322899"/>
    </source>
</evidence>
<name>A0A5A8EHM3_CAFRO</name>
<evidence type="ECO:0000313" key="3">
    <source>
        <dbReference type="EMBL" id="KAA0177365.1"/>
    </source>
</evidence>
<dbReference type="EMBL" id="VLTN01000003">
    <property type="protein sequence ID" value="KAA0156715.1"/>
    <property type="molecule type" value="Genomic_DNA"/>
</dbReference>
<dbReference type="PANTHER" id="PTHR21207">
    <property type="entry name" value="PARKIN COREGULATED GENE PROTEIN PARK2 COREGULATED"/>
    <property type="match status" value="1"/>
</dbReference>
<reference evidence="4 5" key="1">
    <citation type="submission" date="2019-07" db="EMBL/GenBank/DDBJ databases">
        <title>Genomes of Cafeteria roenbergensis.</title>
        <authorList>
            <person name="Fischer M.G."/>
            <person name="Hackl T."/>
            <person name="Roman M."/>
        </authorList>
    </citation>
    <scope>NUCLEOTIDE SEQUENCE [LARGE SCALE GENOMIC DNA]</scope>
    <source>
        <strain evidence="2 5">BVI</strain>
        <strain evidence="3 4">E4-10P</strain>
    </source>
</reference>
<dbReference type="PANTHER" id="PTHR21207:SF2">
    <property type="entry name" value="PARKIN COREGULATED GENE PROTEIN"/>
    <property type="match status" value="1"/>
</dbReference>
<evidence type="ECO:0000313" key="5">
    <source>
        <dbReference type="Proteomes" id="UP000323011"/>
    </source>
</evidence>
<gene>
    <name evidence="3" type="ORF">FNF27_01143</name>
    <name evidence="2" type="ORF">FNF29_00826</name>
</gene>
<dbReference type="GO" id="GO:0051879">
    <property type="term" value="F:Hsp90 protein binding"/>
    <property type="evidence" value="ECO:0007669"/>
    <property type="project" value="TreeGrafter"/>
</dbReference>
<keyword evidence="5" id="KW-1185">Reference proteome</keyword>
<dbReference type="Proteomes" id="UP000323011">
    <property type="component" value="Unassembled WGS sequence"/>
</dbReference>
<dbReference type="GO" id="GO:0030544">
    <property type="term" value="F:Hsp70 protein binding"/>
    <property type="evidence" value="ECO:0007669"/>
    <property type="project" value="TreeGrafter"/>
</dbReference>
<feature type="compositionally biased region" description="Basic residues" evidence="1">
    <location>
        <begin position="1"/>
        <end position="10"/>
    </location>
</feature>
<dbReference type="Pfam" id="PF10274">
    <property type="entry name" value="ParcG"/>
    <property type="match status" value="1"/>
</dbReference>
<evidence type="ECO:0000256" key="1">
    <source>
        <dbReference type="SAM" id="MobiDB-lite"/>
    </source>
</evidence>
<dbReference type="AlphaFoldDB" id="A0A5A8EHM3"/>
<organism evidence="3 4">
    <name type="scientific">Cafeteria roenbergensis</name>
    <name type="common">Marine flagellate</name>
    <dbReference type="NCBI Taxonomy" id="33653"/>
    <lineage>
        <taxon>Eukaryota</taxon>
        <taxon>Sar</taxon>
        <taxon>Stramenopiles</taxon>
        <taxon>Bigyra</taxon>
        <taxon>Opalozoa</taxon>
        <taxon>Bicosoecida</taxon>
        <taxon>Cafeteriaceae</taxon>
        <taxon>Cafeteria</taxon>
    </lineage>
</organism>
<dbReference type="EMBL" id="VLTO01000004">
    <property type="protein sequence ID" value="KAA0177365.1"/>
    <property type="molecule type" value="Genomic_DNA"/>
</dbReference>
<dbReference type="OMA" id="DLDYCYY"/>
<protein>
    <submittedName>
        <fullName evidence="3">Uncharacterized protein</fullName>
    </submittedName>
</protein>
<dbReference type="InterPro" id="IPR019399">
    <property type="entry name" value="Parkin_co-regulated_protein"/>
</dbReference>